<dbReference type="InterPro" id="IPR003959">
    <property type="entry name" value="ATPase_AAA_core"/>
</dbReference>
<dbReference type="InterPro" id="IPR001270">
    <property type="entry name" value="ClpA/B"/>
</dbReference>
<dbReference type="SMART" id="SM00382">
    <property type="entry name" value="AAA"/>
    <property type="match status" value="1"/>
</dbReference>
<dbReference type="InterPro" id="IPR029466">
    <property type="entry name" value="NAM-associated_C"/>
</dbReference>
<keyword evidence="1" id="KW-0547">Nucleotide-binding</keyword>
<evidence type="ECO:0000256" key="3">
    <source>
        <dbReference type="SAM" id="MobiDB-lite"/>
    </source>
</evidence>
<dbReference type="InterPro" id="IPR003593">
    <property type="entry name" value="AAA+_ATPase"/>
</dbReference>
<accession>A0AAV6W3K1</accession>
<gene>
    <name evidence="5" type="ORF">BUALT_Bualt18G0058300</name>
</gene>
<feature type="region of interest" description="Disordered" evidence="3">
    <location>
        <begin position="109"/>
        <end position="165"/>
    </location>
</feature>
<dbReference type="SUPFAM" id="SSF52540">
    <property type="entry name" value="P-loop containing nucleoside triphosphate hydrolases"/>
    <property type="match status" value="3"/>
</dbReference>
<dbReference type="PANTHER" id="PTHR11638:SF18">
    <property type="entry name" value="HEAT SHOCK PROTEIN 104"/>
    <property type="match status" value="1"/>
</dbReference>
<keyword evidence="2" id="KW-0067">ATP-binding</keyword>
<dbReference type="AlphaFoldDB" id="A0AAV6W3K1"/>
<dbReference type="EMBL" id="WHWC01000018">
    <property type="protein sequence ID" value="KAG8365008.1"/>
    <property type="molecule type" value="Genomic_DNA"/>
</dbReference>
<dbReference type="GO" id="GO:0005524">
    <property type="term" value="F:ATP binding"/>
    <property type="evidence" value="ECO:0007669"/>
    <property type="project" value="UniProtKB-KW"/>
</dbReference>
<protein>
    <recommendedName>
        <fullName evidence="4">AAA+ ATPase domain-containing protein</fullName>
    </recommendedName>
</protein>
<sequence length="1241" mass="139954">MSSSQSLNHRDDEDIIICQAYMEVSQDPIPKIYTKYFKDHIAPAIKRLVHSIKHVELQNPSGASELTILERAKVFYGNSNSKKFKNGFKFDHVWHILKDFELFQDNAPASPRISRKHPSSQSDNQSPHCVTPDSTGFSQFDVDLNADDDNVGGSSSERPIGVKKAKLKKKQQEEMANTIENLRAQNAEVVALMRKATEDRERNFEMRAKEIYLKEQEVILRRQQIEMHKQDKKLAREHKILARDLSCITDETLSNGRGGVEGATASTIGDGGEIPQDATPAKAIKIMEGACKLVLENFKNNAYESELCDNEYVLLRAMAEHKELYRDIHLESQSWVARVERERNYAAFYLDAFLNNWDLILIHSGEKGFLGGHVAKVQFYASQIASLDRRLAEEGISEDLTDRFKESVKLVSEFLEDLYQRLIRYFLPLLTVKPCHVAELSSSNSTYLYVSPLPCLDGIFKIVAGPRGSFLLLGPPGVGKREIAKAIAEHWYCDERRLVEIDMSEYAEPLLGSASCDLSQWSKGRRQLLWRRLTDAVKVRSYSVIFLDKLDKVSSSVTEVLLDGLGNDAPSDCERNPVDFSNSIIFMTSSARKFFSADLLESVDRLFVVEKFRNWKAVARLLLRKIVSNFFGSKFVVHASDAALAALLLKASTESVGHGKALRKSLHELVIPHLFAAEGDESTVVCDDTLVGMRELSFRFQAYEKFVEDCTGQDYSELGKYLLAICDSILMFSPFCNQPIKGPYKKRASGNMAPDHLPTVEEKEKTINLCRRGSCSNVKLEENNCKGEVQRKLLIEAVKEKPGMVVTLDGVEYVDGVFYESLLKIFDYGTLYDDDGGEGLSVDFRKTIIILTFEAANLIRIAKIFNRRLVMQQRQNVKRFRTELLHWVDEIIFFDPVLPNRDIFRLSKRDPLFRKGPNSIRLPEFLFGVFDQKHTNDEVMDPVVKSHLSDFSLGLLPSNQNMAIPASRSLSNYQTYVKVNSPVIPRIPDLTDRSKEAVYVVSSLSGAPLTQTLGPSIPDYVIDEIFEILSGPIQMTMRPRGAFLPFGPLGVARREIAEAIAEHWSKSRRQHLWRRLTDAVTARSYSVILLDKIDKVSSSVTEVLLNVLGNDAPSDSEGNPVDFKIGFLSWRSFRNWNAVARLPGMYMVDNPDTGQGKYLISWRNPDDPSPVDFVYKIQNEGLAEMVILRGETKSSAIARVTMEQSDSDPEPISSLGCVFIEGLDPPDSVVSLLDEDLASFP</sequence>
<dbReference type="GO" id="GO:0034605">
    <property type="term" value="P:cellular response to heat"/>
    <property type="evidence" value="ECO:0007669"/>
    <property type="project" value="TreeGrafter"/>
</dbReference>
<evidence type="ECO:0000256" key="1">
    <source>
        <dbReference type="ARBA" id="ARBA00022741"/>
    </source>
</evidence>
<dbReference type="PRINTS" id="PR00300">
    <property type="entry name" value="CLPPROTEASEA"/>
</dbReference>
<dbReference type="GO" id="GO:0005737">
    <property type="term" value="C:cytoplasm"/>
    <property type="evidence" value="ECO:0007669"/>
    <property type="project" value="TreeGrafter"/>
</dbReference>
<dbReference type="InterPro" id="IPR027417">
    <property type="entry name" value="P-loop_NTPase"/>
</dbReference>
<evidence type="ECO:0000256" key="2">
    <source>
        <dbReference type="ARBA" id="ARBA00022840"/>
    </source>
</evidence>
<dbReference type="Pfam" id="PF07724">
    <property type="entry name" value="AAA_2"/>
    <property type="match status" value="3"/>
</dbReference>
<feature type="domain" description="AAA+ ATPase" evidence="4">
    <location>
        <begin position="466"/>
        <end position="613"/>
    </location>
</feature>
<reference evidence="5" key="1">
    <citation type="submission" date="2019-10" db="EMBL/GenBank/DDBJ databases">
        <authorList>
            <person name="Zhang R."/>
            <person name="Pan Y."/>
            <person name="Wang J."/>
            <person name="Ma R."/>
            <person name="Yu S."/>
        </authorList>
    </citation>
    <scope>NUCLEOTIDE SEQUENCE</scope>
    <source>
        <strain evidence="5">LA-IB0</strain>
        <tissue evidence="5">Leaf</tissue>
    </source>
</reference>
<dbReference type="Proteomes" id="UP000826271">
    <property type="component" value="Unassembled WGS sequence"/>
</dbReference>
<evidence type="ECO:0000313" key="5">
    <source>
        <dbReference type="EMBL" id="KAG8365008.1"/>
    </source>
</evidence>
<organism evidence="5 6">
    <name type="scientific">Buddleja alternifolia</name>
    <dbReference type="NCBI Taxonomy" id="168488"/>
    <lineage>
        <taxon>Eukaryota</taxon>
        <taxon>Viridiplantae</taxon>
        <taxon>Streptophyta</taxon>
        <taxon>Embryophyta</taxon>
        <taxon>Tracheophyta</taxon>
        <taxon>Spermatophyta</taxon>
        <taxon>Magnoliopsida</taxon>
        <taxon>eudicotyledons</taxon>
        <taxon>Gunneridae</taxon>
        <taxon>Pentapetalae</taxon>
        <taxon>asterids</taxon>
        <taxon>lamiids</taxon>
        <taxon>Lamiales</taxon>
        <taxon>Scrophulariaceae</taxon>
        <taxon>Buddlejeae</taxon>
        <taxon>Buddleja</taxon>
    </lineage>
</organism>
<dbReference type="Pfam" id="PF14303">
    <property type="entry name" value="NAM-associated"/>
    <property type="match status" value="1"/>
</dbReference>
<dbReference type="PANTHER" id="PTHR11638">
    <property type="entry name" value="ATP-DEPENDENT CLP PROTEASE"/>
    <property type="match status" value="1"/>
</dbReference>
<evidence type="ECO:0000313" key="6">
    <source>
        <dbReference type="Proteomes" id="UP000826271"/>
    </source>
</evidence>
<proteinExistence type="predicted"/>
<dbReference type="InterPro" id="IPR050130">
    <property type="entry name" value="ClpA_ClpB"/>
</dbReference>
<feature type="compositionally biased region" description="Polar residues" evidence="3">
    <location>
        <begin position="119"/>
        <end position="138"/>
    </location>
</feature>
<comment type="caution">
    <text evidence="5">The sequence shown here is derived from an EMBL/GenBank/DDBJ whole genome shotgun (WGS) entry which is preliminary data.</text>
</comment>
<evidence type="ECO:0000259" key="4">
    <source>
        <dbReference type="SMART" id="SM00382"/>
    </source>
</evidence>
<name>A0AAV6W3K1_9LAMI</name>
<dbReference type="Gene3D" id="3.40.50.300">
    <property type="entry name" value="P-loop containing nucleotide triphosphate hydrolases"/>
    <property type="match status" value="3"/>
</dbReference>
<dbReference type="GO" id="GO:0016887">
    <property type="term" value="F:ATP hydrolysis activity"/>
    <property type="evidence" value="ECO:0007669"/>
    <property type="project" value="InterPro"/>
</dbReference>
<keyword evidence="6" id="KW-1185">Reference proteome</keyword>